<reference evidence="2" key="1">
    <citation type="submission" date="2015-12" db="EMBL/GenBank/DDBJ databases">
        <authorList>
            <person name="Shamseldin A."/>
            <person name="Moawad H."/>
            <person name="Abd El-Rahim W.M."/>
            <person name="Sadowsky M.J."/>
        </authorList>
    </citation>
    <scope>NUCLEOTIDE SEQUENCE [LARGE SCALE GENOMIC DNA]</scope>
    <source>
        <strain evidence="2">JAM AC0309</strain>
    </source>
</reference>
<dbReference type="KEGG" id="malk:MalAC0309_2429"/>
<dbReference type="EMBL" id="AP017315">
    <property type="protein sequence ID" value="BAU33270.1"/>
    <property type="molecule type" value="Genomic_DNA"/>
</dbReference>
<dbReference type="RefSeq" id="WP_096423009.1">
    <property type="nucleotide sequence ID" value="NZ_AP017315.1"/>
</dbReference>
<dbReference type="OrthoDB" id="5188280at2"/>
<gene>
    <name evidence="1" type="ORF">MalAC0309_2429</name>
</gene>
<proteinExistence type="predicted"/>
<sequence length="216" mass="22852">MAERPHRPTRVPSEFFEAYEGGLDPAVQLRIAHDSARALVHRVRTAAADGADGADVVERMVAYTDEHGLDTLAELWAQAGPRTLPGALWRLSLLRAMIRQDARGTALIYQRGSEVLASSAHVVVAGAEAPTGPDEILRLADQVLRGAYSGDFAVALDRAAAFCRVSAAGAADLADDADAGLDDERAAVMTGRASRLAESADDFTACAALERRSALD</sequence>
<accession>A0A0U5BSB1</accession>
<dbReference type="Proteomes" id="UP000218965">
    <property type="component" value="Chromosome"/>
</dbReference>
<protein>
    <recommendedName>
        <fullName evidence="3">DNA-directed RNA polymerase subunit beta</fullName>
    </recommendedName>
</protein>
<organism evidence="1 2">
    <name type="scientific">Microcella alkaliphila</name>
    <dbReference type="NCBI Taxonomy" id="279828"/>
    <lineage>
        <taxon>Bacteria</taxon>
        <taxon>Bacillati</taxon>
        <taxon>Actinomycetota</taxon>
        <taxon>Actinomycetes</taxon>
        <taxon>Micrococcales</taxon>
        <taxon>Microbacteriaceae</taxon>
        <taxon>Microcella</taxon>
    </lineage>
</organism>
<name>A0A0U5BSB1_9MICO</name>
<reference evidence="1 2" key="2">
    <citation type="submission" date="2016-01" db="EMBL/GenBank/DDBJ databases">
        <title>Microcella alkaliphila JAM AC0309 whole genome shotgun sequence.</title>
        <authorList>
            <person name="Kurata A."/>
            <person name="Hirose Y."/>
            <person name="Kishimoto N."/>
            <person name="Kobayashi T."/>
        </authorList>
    </citation>
    <scope>NUCLEOTIDE SEQUENCE [LARGE SCALE GENOMIC DNA]</scope>
    <source>
        <strain evidence="1 2">JAM AC0309</strain>
    </source>
</reference>
<evidence type="ECO:0008006" key="3">
    <source>
        <dbReference type="Google" id="ProtNLM"/>
    </source>
</evidence>
<evidence type="ECO:0000313" key="2">
    <source>
        <dbReference type="Proteomes" id="UP000218965"/>
    </source>
</evidence>
<dbReference type="AlphaFoldDB" id="A0A0U5BSB1"/>
<evidence type="ECO:0000313" key="1">
    <source>
        <dbReference type="EMBL" id="BAU33270.1"/>
    </source>
</evidence>